<gene>
    <name evidence="1" type="ORF">DVH24_030931</name>
</gene>
<sequence>MLEKKVFGDHYDENHVPPLQLHTSMEARMTKLYSQFMFEKFQVEEMKSLTCFLREKYEDENAALYEVLERTGWVTKTKRLVIDTVTSYAKCNCKGKEITCGSDDAL</sequence>
<dbReference type="Proteomes" id="UP000290289">
    <property type="component" value="Chromosome 17"/>
</dbReference>
<protein>
    <recommendedName>
        <fullName evidence="3">Protein FAR1-RELATED SEQUENCE</fullName>
    </recommendedName>
</protein>
<keyword evidence="2" id="KW-1185">Reference proteome</keyword>
<proteinExistence type="predicted"/>
<evidence type="ECO:0000313" key="1">
    <source>
        <dbReference type="EMBL" id="RXH68598.1"/>
    </source>
</evidence>
<dbReference type="EMBL" id="RDQH01000343">
    <property type="protein sequence ID" value="RXH68598.1"/>
    <property type="molecule type" value="Genomic_DNA"/>
</dbReference>
<evidence type="ECO:0000313" key="2">
    <source>
        <dbReference type="Proteomes" id="UP000290289"/>
    </source>
</evidence>
<reference evidence="1 2" key="1">
    <citation type="submission" date="2018-10" db="EMBL/GenBank/DDBJ databases">
        <title>A high-quality apple genome assembly.</title>
        <authorList>
            <person name="Hu J."/>
        </authorList>
    </citation>
    <scope>NUCLEOTIDE SEQUENCE [LARGE SCALE GENOMIC DNA]</scope>
    <source>
        <strain evidence="2">cv. HFTH1</strain>
        <tissue evidence="1">Young leaf</tissue>
    </source>
</reference>
<accession>A0A498HAW0</accession>
<comment type="caution">
    <text evidence="1">The sequence shown here is derived from an EMBL/GenBank/DDBJ whole genome shotgun (WGS) entry which is preliminary data.</text>
</comment>
<organism evidence="1 2">
    <name type="scientific">Malus domestica</name>
    <name type="common">Apple</name>
    <name type="synonym">Pyrus malus</name>
    <dbReference type="NCBI Taxonomy" id="3750"/>
    <lineage>
        <taxon>Eukaryota</taxon>
        <taxon>Viridiplantae</taxon>
        <taxon>Streptophyta</taxon>
        <taxon>Embryophyta</taxon>
        <taxon>Tracheophyta</taxon>
        <taxon>Spermatophyta</taxon>
        <taxon>Magnoliopsida</taxon>
        <taxon>eudicotyledons</taxon>
        <taxon>Gunneridae</taxon>
        <taxon>Pentapetalae</taxon>
        <taxon>rosids</taxon>
        <taxon>fabids</taxon>
        <taxon>Rosales</taxon>
        <taxon>Rosaceae</taxon>
        <taxon>Amygdaloideae</taxon>
        <taxon>Maleae</taxon>
        <taxon>Malus</taxon>
    </lineage>
</organism>
<name>A0A498HAW0_MALDO</name>
<dbReference type="AlphaFoldDB" id="A0A498HAW0"/>
<evidence type="ECO:0008006" key="3">
    <source>
        <dbReference type="Google" id="ProtNLM"/>
    </source>
</evidence>